<dbReference type="EMBL" id="JACJFM010000018">
    <property type="protein sequence ID" value="MBB1487716.1"/>
    <property type="molecule type" value="Genomic_DNA"/>
</dbReference>
<evidence type="ECO:0000256" key="1">
    <source>
        <dbReference type="SAM" id="MobiDB-lite"/>
    </source>
</evidence>
<protein>
    <recommendedName>
        <fullName evidence="4">Phasin domain-containing protein</fullName>
    </recommendedName>
</protein>
<comment type="caution">
    <text evidence="2">The sequence shown here is derived from an EMBL/GenBank/DDBJ whole genome shotgun (WGS) entry which is preliminary data.</text>
</comment>
<dbReference type="AlphaFoldDB" id="A0A839IUB9"/>
<sequence>MNTPAQPAPASPAEDSARQSIAQSTALAVSDATDNLRNLNTLSTTAIGVALSQFIETGDPKYAGMIAEAQKIVTTGAENFNTVGQKATEVFKAGCS</sequence>
<evidence type="ECO:0008006" key="4">
    <source>
        <dbReference type="Google" id="ProtNLM"/>
    </source>
</evidence>
<feature type="compositionally biased region" description="Pro residues" evidence="1">
    <location>
        <begin position="1"/>
        <end position="10"/>
    </location>
</feature>
<evidence type="ECO:0000313" key="2">
    <source>
        <dbReference type="EMBL" id="MBB1487716.1"/>
    </source>
</evidence>
<dbReference type="Proteomes" id="UP000565262">
    <property type="component" value="Unassembled WGS sequence"/>
</dbReference>
<keyword evidence="3" id="KW-1185">Reference proteome</keyword>
<accession>A0A839IUB9</accession>
<proteinExistence type="predicted"/>
<dbReference type="RefSeq" id="WP_182809494.1">
    <property type="nucleotide sequence ID" value="NZ_JACJFM010000018.1"/>
</dbReference>
<reference evidence="2 3" key="1">
    <citation type="submission" date="2020-08" db="EMBL/GenBank/DDBJ databases">
        <title>Oceanospirillum sp. nov. isolated from marine sediment.</title>
        <authorList>
            <person name="Ji X."/>
        </authorList>
    </citation>
    <scope>NUCLEOTIDE SEQUENCE [LARGE SCALE GENOMIC DNA]</scope>
    <source>
        <strain evidence="2 3">D5</strain>
    </source>
</reference>
<organism evidence="2 3">
    <name type="scientific">Oceanospirillum sediminis</name>
    <dbReference type="NCBI Taxonomy" id="2760088"/>
    <lineage>
        <taxon>Bacteria</taxon>
        <taxon>Pseudomonadati</taxon>
        <taxon>Pseudomonadota</taxon>
        <taxon>Gammaproteobacteria</taxon>
        <taxon>Oceanospirillales</taxon>
        <taxon>Oceanospirillaceae</taxon>
        <taxon>Oceanospirillum</taxon>
    </lineage>
</organism>
<name>A0A839IUB9_9GAMM</name>
<feature type="region of interest" description="Disordered" evidence="1">
    <location>
        <begin position="1"/>
        <end position="22"/>
    </location>
</feature>
<evidence type="ECO:0000313" key="3">
    <source>
        <dbReference type="Proteomes" id="UP000565262"/>
    </source>
</evidence>
<gene>
    <name evidence="2" type="ORF">H4O21_13985</name>
</gene>